<accession>A0A9X0YKV8</accession>
<protein>
    <recommendedName>
        <fullName evidence="3">LamG-like jellyroll fold domain-containing protein</fullName>
    </recommendedName>
</protein>
<dbReference type="NCBIfam" id="TIGR04183">
    <property type="entry name" value="Por_Secre_tail"/>
    <property type="match status" value="1"/>
</dbReference>
<sequence length="2722" mass="287615">METLNTNGGLKPIQLAQPGNITGNRDICPGTTENYSINPVANATGYTWTVPSGVTITSGQGTTSISVSIETTAPTGQNNIKVVAYNETETSQDRQKTIDIKRLSEVPTTIRFDNNDYIGSVICINHTGSNNNINLNVSGGVLGDNARPKWYEGSCNGTYLKEGNDLGVSLNQGESKTYYVNYEGTCNTTACIKVTVSRGGSVDGSSIGSISGPQELCENVNNITYTVPEVTNATSYTWTLPNGVTPSSGTLETSTNSITVDYTNASSGNITVVANGEGECGGTSNQASLAVNVIDVPSAPSFINPISDICSGATETYTVSNILDTTSYNWTLPIGASIVSGAGTNSITVDFNTASSGAITVEAVNACGTGASTSLPLSFNTVPTNPTDISGPLVVCPGDTMVEYTIPSISNTTSYNWTISNGSATFNGTSNTNAIALDISNTPLSDFTISVVGVNDCGKSVTASELQINLNDASIAPTTITSSNTSTICEGTSTTLNVSGGALGTDASVEWFTGSCDGTPAGSGNNLVVSPTITTTYYARYKGTCNTTACTSVTINVDPLPLAAGTITGTNIVCQGETNVEYTVPSITNATTYIWSLPTGASIISGAGTNTIEVNYDISTAVSGTITVQGENDCGTGPLSANYIVTVNPEPVISVSQPSQTVCTDDTISPINILNDNSVSGISYIWTRNNISNLTGISASGNGTPISGTLTNTTGTVQTTTFTITATANGCTSETTATVTVNPEPVISVSQPSQTVCSDDTISPINILNDNSVSGISYTWTRNNTSNLTGISASGNGMPISGTLTNTTGTVQTTTFTITATANGCTSETTATVTVNPEPFISVNQPSQTVCSDDTISPINILNDNSVSGISYTWTRNNTSNLTGISANGSGTPISGTLTNTTGTVQTTTFTITATANGCTSETTATVTVNPEPVISVNQPSQTVCSDDTISPINILNDNSVSGISYTWTRNNTSNITGISASGSGTPISGTLTNTTGTAQTTTFTIIATANGCTSETTATVTVNPEPIISVNQPSQTVCSDDTISPINILNDNSVSGISYTWTRNNTSNITGISASGSGTPISGTLTNTTGTVQTTTFTITATANGCTSVTTATVTVNPKPELILDPGATFTDEICSGETTDITIIDENNVDKTLTYIWSRNNTSGVSGTATGDSNTINVNLTNTSNSPQTTTFTITANSEYGCISEPFMIDVIVNPTPTVSATNTLQDICYGEDITPIVISNPNNISGITYSWTRNNTTGITGLENGSANTIFGALVNTTNTPQTTTFTITTSANGCTSDITTATITVYPQLVISIDPDSRPNINEVVCSDTEISPIAILNDNNLENVEYYWERTDNINTVSGMESGTGSSISGILTSTHSSNRIIRIKAWAVANGCESNVIEDIRIRVTPTPQVIVTPKEQMVCDGSSFSMAISNTYNTNNTTYSWTRDNTSNVSGVASSGSGSSISGTLTNSTTETQTVTFTVTATRQGCSTTTTATVEVYAPLTVPVIGDDQDVCWGEDPSDLYITEAISGGSGNYTYQWQYREETNDSWTNVGTGLNHSPSDSNEGYYQLIVNDSFCNNTITSNTVVINLIGGFGGSFWSPTISNVPNNTTPYCPGATISPQVSIRHTNLSNVDYSWSSNATYFSNATGSTNGSTNSGWFTSTTSTTVSTTLKNNTNATVTASLYITPIFSNFSGSCNSDPIEFPLKIYPTPKVLSVTAAEAEICSGSSADIIVNGNITDNPMEFSWTRTTPSGVTGATNGNSSSIAANSTFTLSNILTNTTSSPKTVTYTITPKSTTGCSSGTPVTYDIIVQPFIEAAASLVSTIDSCDDTTVTLQANSNISGTWTALPLGGVFSDVTDPNATFTGESGTDYTLTWTVVNEGLCGESSTTVAVNIPACTGTDFDFNGTNTSVNFGNAYNLNGPFSIEIWAKPNSSTGQQTLFSKRSASNAASGYDLTINNGNTIAFNWNNGNSISASGLSTSRWYHIAVTYNGSAYNLYIDGVLKTSQNGDGPQSNTSLALLGAVQSSLLPTNYFDGWLDELRIWNTALSAQQIQEMMNQEIQNNGGNVRGSIIPVDITGSLDWNTNLVGYYQMGSNIANGTLASANGATSGVLRNMTSTQQETAPLPYESNGDSDWDTAAAWMNADVNQLPNSGDITWNIVKIKNNITLDKTTTVLGLIVEDNTLTVPNNTPLYVSKYLKLDGNLKLEGEAQLIQSENSIVDYTGTGGLLRDQEGTTNVYNYNYWSSPVSTTGPDSERTYKLSEVLHVGNTPVGWTANHDGAPGNPPSISTRWLYLFENYTSDYANWHKIDENYDINVGLGYLMKGTSNADYTFIGQPNNGDYLVNVSAGYDALVGNPYPSAIDANAFITDNRNMLDDGGNNGEIRFWKQSTTNNTHVAKEYLGGYASLNLTGGNPAVAPEDISGTGDADNYIPQRYIPVAQGFFITAGQTGNIMFNNSQRIFKTEASGSSTFLRTDETNEESTNDIQRIRLSFKNPDNATRQLLLGFTPDNAATDDVDFGYDATNFESLSSDMLFLIKDKTYVIQGVGEFDETKQYPLALFIGKDGNIEISLNALENFETNIDVFIYDSYTDTYTQINNSKYQMHLDQGDYSDRYFLAFNEDSRLDIVDNELSNISVNYLSKTDEVYIATPSHINIKQVYLINTLGQTVLVWNTTNATFSNTSKIPVKYVSEGNYIVKVETDKGSTTKKISIKY</sequence>
<keyword evidence="2" id="KW-1015">Disulfide bond</keyword>
<name>A0A9X0YKV8_9FLAO</name>
<dbReference type="Gene3D" id="2.60.120.200">
    <property type="match status" value="1"/>
</dbReference>
<evidence type="ECO:0000313" key="6">
    <source>
        <dbReference type="Proteomes" id="UP001138672"/>
    </source>
</evidence>
<dbReference type="Pfam" id="PF19081">
    <property type="entry name" value="Ig_7"/>
    <property type="match status" value="1"/>
</dbReference>
<dbReference type="InterPro" id="IPR045829">
    <property type="entry name" value="PKD_6"/>
</dbReference>
<dbReference type="RefSeq" id="WP_057783675.1">
    <property type="nucleotide sequence ID" value="NZ_JAGGJQ010000004.1"/>
</dbReference>
<proteinExistence type="predicted"/>
<dbReference type="Proteomes" id="UP001231587">
    <property type="component" value="Unassembled WGS sequence"/>
</dbReference>
<dbReference type="SMART" id="SM00560">
    <property type="entry name" value="LamGL"/>
    <property type="match status" value="1"/>
</dbReference>
<keyword evidence="1" id="KW-0732">Signal</keyword>
<evidence type="ECO:0000256" key="1">
    <source>
        <dbReference type="ARBA" id="ARBA00022729"/>
    </source>
</evidence>
<dbReference type="InterPro" id="IPR044023">
    <property type="entry name" value="Ig_7"/>
</dbReference>
<evidence type="ECO:0000256" key="2">
    <source>
        <dbReference type="ARBA" id="ARBA00023157"/>
    </source>
</evidence>
<comment type="caution">
    <text evidence="4">The sequence shown here is derived from an EMBL/GenBank/DDBJ whole genome shotgun (WGS) entry which is preliminary data.</text>
</comment>
<dbReference type="InterPro" id="IPR013320">
    <property type="entry name" value="ConA-like_dom_sf"/>
</dbReference>
<dbReference type="GO" id="GO:0005975">
    <property type="term" value="P:carbohydrate metabolic process"/>
    <property type="evidence" value="ECO:0007669"/>
    <property type="project" value="UniProtKB-ARBA"/>
</dbReference>
<dbReference type="EMBL" id="JAUSUU010000005">
    <property type="protein sequence ID" value="MDQ0335432.1"/>
    <property type="molecule type" value="Genomic_DNA"/>
</dbReference>
<evidence type="ECO:0000313" key="4">
    <source>
        <dbReference type="EMBL" id="MBP1839833.1"/>
    </source>
</evidence>
<dbReference type="Pfam" id="PF19406">
    <property type="entry name" value="PKD_5"/>
    <property type="match status" value="9"/>
</dbReference>
<dbReference type="InterPro" id="IPR045828">
    <property type="entry name" value="PKD_Bacteroidetes"/>
</dbReference>
<dbReference type="Pfam" id="PF13385">
    <property type="entry name" value="Laminin_G_3"/>
    <property type="match status" value="1"/>
</dbReference>
<dbReference type="EMBL" id="JAGGJQ010000004">
    <property type="protein sequence ID" value="MBP1839833.1"/>
    <property type="molecule type" value="Genomic_DNA"/>
</dbReference>
<evidence type="ECO:0000259" key="3">
    <source>
        <dbReference type="SMART" id="SM00560"/>
    </source>
</evidence>
<reference evidence="4" key="1">
    <citation type="submission" date="2021-03" db="EMBL/GenBank/DDBJ databases">
        <title>Genomic Encyclopedia of Type Strains, Phase IV (KMG-IV): sequencing the most valuable type-strain genomes for metagenomic binning, comparative biology and taxonomic classification.</title>
        <authorList>
            <person name="Goeker M."/>
        </authorList>
    </citation>
    <scope>NUCLEOTIDE SEQUENCE</scope>
    <source>
        <strain evidence="4">DSM 15523</strain>
        <strain evidence="5 7">DSM 16476</strain>
    </source>
</reference>
<gene>
    <name evidence="4" type="ORF">J2Z56_001757</name>
    <name evidence="5" type="ORF">J2Z57_001880</name>
</gene>
<dbReference type="InterPro" id="IPR026444">
    <property type="entry name" value="Secre_tail"/>
</dbReference>
<dbReference type="InterPro" id="IPR006558">
    <property type="entry name" value="LamG-like"/>
</dbReference>
<dbReference type="Pfam" id="PF19408">
    <property type="entry name" value="PKD_6"/>
    <property type="match status" value="5"/>
</dbReference>
<keyword evidence="7" id="KW-1185">Reference proteome</keyword>
<dbReference type="SUPFAM" id="SSF49899">
    <property type="entry name" value="Concanavalin A-like lectins/glucanases"/>
    <property type="match status" value="1"/>
</dbReference>
<dbReference type="Proteomes" id="UP001138672">
    <property type="component" value="Unassembled WGS sequence"/>
</dbReference>
<evidence type="ECO:0000313" key="7">
    <source>
        <dbReference type="Proteomes" id="UP001231587"/>
    </source>
</evidence>
<evidence type="ECO:0000313" key="5">
    <source>
        <dbReference type="EMBL" id="MDQ0335432.1"/>
    </source>
</evidence>
<feature type="domain" description="LamG-like jellyroll fold" evidence="3">
    <location>
        <begin position="1928"/>
        <end position="2058"/>
    </location>
</feature>
<organism evidence="4 6">
    <name type="scientific">Formosa algae</name>
    <dbReference type="NCBI Taxonomy" id="225843"/>
    <lineage>
        <taxon>Bacteria</taxon>
        <taxon>Pseudomonadati</taxon>
        <taxon>Bacteroidota</taxon>
        <taxon>Flavobacteriia</taxon>
        <taxon>Flavobacteriales</taxon>
        <taxon>Flavobacteriaceae</taxon>
        <taxon>Formosa</taxon>
    </lineage>
</organism>
<dbReference type="GO" id="GO:0004553">
    <property type="term" value="F:hydrolase activity, hydrolyzing O-glycosyl compounds"/>
    <property type="evidence" value="ECO:0007669"/>
    <property type="project" value="UniProtKB-ARBA"/>
</dbReference>